<keyword evidence="2" id="KW-0812">Transmembrane</keyword>
<reference evidence="3" key="2">
    <citation type="submission" date="2023-06" db="EMBL/GenBank/DDBJ databases">
        <authorList>
            <consortium name="Lawrence Berkeley National Laboratory"/>
            <person name="Haridas S."/>
            <person name="Hensen N."/>
            <person name="Bonometti L."/>
            <person name="Westerberg I."/>
            <person name="Brannstrom I.O."/>
            <person name="Guillou S."/>
            <person name="Cros-Aarteil S."/>
            <person name="Calhoun S."/>
            <person name="Kuo A."/>
            <person name="Mondo S."/>
            <person name="Pangilinan J."/>
            <person name="Riley R."/>
            <person name="Labutti K."/>
            <person name="Andreopoulos B."/>
            <person name="Lipzen A."/>
            <person name="Chen C."/>
            <person name="Yanf M."/>
            <person name="Daum C."/>
            <person name="Ng V."/>
            <person name="Clum A."/>
            <person name="Steindorff A."/>
            <person name="Ohm R."/>
            <person name="Martin F."/>
            <person name="Silar P."/>
            <person name="Natvig D."/>
            <person name="Lalanne C."/>
            <person name="Gautier V."/>
            <person name="Ament-Velasquez S.L."/>
            <person name="Kruys A."/>
            <person name="Hutchinson M.I."/>
            <person name="Powell A.J."/>
            <person name="Barry K."/>
            <person name="Miller A.N."/>
            <person name="Grigoriev I.V."/>
            <person name="Debuchy R."/>
            <person name="Gladieux P."/>
            <person name="Thoren M.H."/>
            <person name="Johannesson H."/>
        </authorList>
    </citation>
    <scope>NUCLEOTIDE SEQUENCE</scope>
    <source>
        <strain evidence="3">CBS 955.72</strain>
    </source>
</reference>
<feature type="compositionally biased region" description="Polar residues" evidence="1">
    <location>
        <begin position="18"/>
        <end position="36"/>
    </location>
</feature>
<protein>
    <submittedName>
        <fullName evidence="3">Uncharacterized protein</fullName>
    </submittedName>
</protein>
<evidence type="ECO:0000313" key="3">
    <source>
        <dbReference type="EMBL" id="KAK3348863.1"/>
    </source>
</evidence>
<dbReference type="Proteomes" id="UP001275084">
    <property type="component" value="Unassembled WGS sequence"/>
</dbReference>
<accession>A0AAJ0MBW2</accession>
<keyword evidence="2" id="KW-0472">Membrane</keyword>
<comment type="caution">
    <text evidence="3">The sequence shown here is derived from an EMBL/GenBank/DDBJ whole genome shotgun (WGS) entry which is preliminary data.</text>
</comment>
<evidence type="ECO:0000256" key="1">
    <source>
        <dbReference type="SAM" id="MobiDB-lite"/>
    </source>
</evidence>
<proteinExistence type="predicted"/>
<organism evidence="3 4">
    <name type="scientific">Lasiosphaeria hispida</name>
    <dbReference type="NCBI Taxonomy" id="260671"/>
    <lineage>
        <taxon>Eukaryota</taxon>
        <taxon>Fungi</taxon>
        <taxon>Dikarya</taxon>
        <taxon>Ascomycota</taxon>
        <taxon>Pezizomycotina</taxon>
        <taxon>Sordariomycetes</taxon>
        <taxon>Sordariomycetidae</taxon>
        <taxon>Sordariales</taxon>
        <taxon>Lasiosphaeriaceae</taxon>
        <taxon>Lasiosphaeria</taxon>
    </lineage>
</organism>
<feature type="region of interest" description="Disordered" evidence="1">
    <location>
        <begin position="1"/>
        <end position="48"/>
    </location>
</feature>
<sequence length="150" mass="16742">MQQGRCDAACRSRKDSNSPRSCELATQSSRAHNTSRVRGGQPQHDVSRWACPIGTSPASRKTHPSLGPFSLDPFPAAETRDHSPTCPTFAIACSPAIVFSFCILYRMLGWWPRLPILPPRSIYDCREILTSKLEMTAQCFHYIARYIAAT</sequence>
<reference evidence="3" key="1">
    <citation type="journal article" date="2023" name="Mol. Phylogenet. Evol.">
        <title>Genome-scale phylogeny and comparative genomics of the fungal order Sordariales.</title>
        <authorList>
            <person name="Hensen N."/>
            <person name="Bonometti L."/>
            <person name="Westerberg I."/>
            <person name="Brannstrom I.O."/>
            <person name="Guillou S."/>
            <person name="Cros-Aarteil S."/>
            <person name="Calhoun S."/>
            <person name="Haridas S."/>
            <person name="Kuo A."/>
            <person name="Mondo S."/>
            <person name="Pangilinan J."/>
            <person name="Riley R."/>
            <person name="LaButti K."/>
            <person name="Andreopoulos B."/>
            <person name="Lipzen A."/>
            <person name="Chen C."/>
            <person name="Yan M."/>
            <person name="Daum C."/>
            <person name="Ng V."/>
            <person name="Clum A."/>
            <person name="Steindorff A."/>
            <person name="Ohm R.A."/>
            <person name="Martin F."/>
            <person name="Silar P."/>
            <person name="Natvig D.O."/>
            <person name="Lalanne C."/>
            <person name="Gautier V."/>
            <person name="Ament-Velasquez S.L."/>
            <person name="Kruys A."/>
            <person name="Hutchinson M.I."/>
            <person name="Powell A.J."/>
            <person name="Barry K."/>
            <person name="Miller A.N."/>
            <person name="Grigoriev I.V."/>
            <person name="Debuchy R."/>
            <person name="Gladieux P."/>
            <person name="Hiltunen Thoren M."/>
            <person name="Johannesson H."/>
        </authorList>
    </citation>
    <scope>NUCLEOTIDE SEQUENCE</scope>
    <source>
        <strain evidence="3">CBS 955.72</strain>
    </source>
</reference>
<dbReference type="EMBL" id="JAUIQD010000005">
    <property type="protein sequence ID" value="KAK3348863.1"/>
    <property type="molecule type" value="Genomic_DNA"/>
</dbReference>
<gene>
    <name evidence="3" type="ORF">B0T25DRAFT_230765</name>
</gene>
<feature type="transmembrane region" description="Helical" evidence="2">
    <location>
        <begin position="89"/>
        <end position="108"/>
    </location>
</feature>
<dbReference type="AlphaFoldDB" id="A0AAJ0MBW2"/>
<keyword evidence="4" id="KW-1185">Reference proteome</keyword>
<name>A0AAJ0MBW2_9PEZI</name>
<evidence type="ECO:0000256" key="2">
    <source>
        <dbReference type="SAM" id="Phobius"/>
    </source>
</evidence>
<keyword evidence="2" id="KW-1133">Transmembrane helix</keyword>
<feature type="compositionally biased region" description="Basic and acidic residues" evidence="1">
    <location>
        <begin position="8"/>
        <end position="17"/>
    </location>
</feature>
<evidence type="ECO:0000313" key="4">
    <source>
        <dbReference type="Proteomes" id="UP001275084"/>
    </source>
</evidence>